<name>A0A8B8AWZ3_CRAVI</name>
<dbReference type="AlphaFoldDB" id="A0A8B8AWZ3"/>
<organism evidence="2 3">
    <name type="scientific">Crassostrea virginica</name>
    <name type="common">Eastern oyster</name>
    <dbReference type="NCBI Taxonomy" id="6565"/>
    <lineage>
        <taxon>Eukaryota</taxon>
        <taxon>Metazoa</taxon>
        <taxon>Spiralia</taxon>
        <taxon>Lophotrochozoa</taxon>
        <taxon>Mollusca</taxon>
        <taxon>Bivalvia</taxon>
        <taxon>Autobranchia</taxon>
        <taxon>Pteriomorphia</taxon>
        <taxon>Ostreida</taxon>
        <taxon>Ostreoidea</taxon>
        <taxon>Ostreidae</taxon>
        <taxon>Crassostrea</taxon>
    </lineage>
</organism>
<gene>
    <name evidence="3" type="primary">LOC111104924</name>
</gene>
<proteinExistence type="predicted"/>
<dbReference type="RefSeq" id="XP_022294804.1">
    <property type="nucleotide sequence ID" value="XM_022439096.1"/>
</dbReference>
<evidence type="ECO:0000313" key="3">
    <source>
        <dbReference type="RefSeq" id="XP_022294804.1"/>
    </source>
</evidence>
<evidence type="ECO:0000313" key="2">
    <source>
        <dbReference type="Proteomes" id="UP000694844"/>
    </source>
</evidence>
<protein>
    <submittedName>
        <fullName evidence="3">Multiple epidermal growth factor-like domains protein 10</fullName>
    </submittedName>
</protein>
<dbReference type="GeneID" id="111104924"/>
<feature type="chain" id="PRO_5034296433" evidence="1">
    <location>
        <begin position="17"/>
        <end position="119"/>
    </location>
</feature>
<dbReference type="OrthoDB" id="6083208at2759"/>
<keyword evidence="1" id="KW-0732">Signal</keyword>
<dbReference type="Proteomes" id="UP000694844">
    <property type="component" value="Chromosome 7"/>
</dbReference>
<feature type="signal peptide" evidence="1">
    <location>
        <begin position="1"/>
        <end position="16"/>
    </location>
</feature>
<evidence type="ECO:0000256" key="1">
    <source>
        <dbReference type="SAM" id="SignalP"/>
    </source>
</evidence>
<sequence>MKVLYILCVIFILGNSEKCESPNGIVCCEGFKKRDQIGDDCIPCEIGFHGANCVVPCYYPSYGKNCQSRCSCVEEFCDYVDGCKDIKDLDTTSFISSTTSSFRKFYEHVMHKQFFLHNI</sequence>
<accession>A0A8B8AWZ3</accession>
<dbReference type="KEGG" id="cvn:111104924"/>
<reference evidence="3" key="1">
    <citation type="submission" date="2025-08" db="UniProtKB">
        <authorList>
            <consortium name="RefSeq"/>
        </authorList>
    </citation>
    <scope>IDENTIFICATION</scope>
    <source>
        <tissue evidence="3">Whole sample</tissue>
    </source>
</reference>
<keyword evidence="2" id="KW-1185">Reference proteome</keyword>